<feature type="active site" description="Charge relay system" evidence="5">
    <location>
        <position position="366"/>
    </location>
</feature>
<dbReference type="InterPro" id="IPR023828">
    <property type="entry name" value="Peptidase_S8_Ser-AS"/>
</dbReference>
<dbReference type="RefSeq" id="WP_162444646.1">
    <property type="nucleotide sequence ID" value="NZ_CP048222.1"/>
</dbReference>
<evidence type="ECO:0000256" key="6">
    <source>
        <dbReference type="SAM" id="SignalP"/>
    </source>
</evidence>
<reference evidence="8 9" key="1">
    <citation type="submission" date="2020-01" db="EMBL/GenBank/DDBJ databases">
        <authorList>
            <person name="Kim M.K."/>
        </authorList>
    </citation>
    <scope>NUCLEOTIDE SEQUENCE [LARGE SCALE GENOMIC DNA]</scope>
    <source>
        <strain evidence="8 9">172606-1</strain>
    </source>
</reference>
<evidence type="ECO:0000256" key="3">
    <source>
        <dbReference type="ARBA" id="ARBA00022801"/>
    </source>
</evidence>
<dbReference type="Pfam" id="PF00082">
    <property type="entry name" value="Peptidase_S8"/>
    <property type="match status" value="1"/>
</dbReference>
<dbReference type="InterPro" id="IPR036852">
    <property type="entry name" value="Peptidase_S8/S53_dom_sf"/>
</dbReference>
<dbReference type="PRINTS" id="PR00723">
    <property type="entry name" value="SUBTILISIN"/>
</dbReference>
<evidence type="ECO:0000313" key="9">
    <source>
        <dbReference type="Proteomes" id="UP000480178"/>
    </source>
</evidence>
<dbReference type="PROSITE" id="PS51892">
    <property type="entry name" value="SUBTILASE"/>
    <property type="match status" value="1"/>
</dbReference>
<comment type="similarity">
    <text evidence="1 5">Belongs to the peptidase S8 family.</text>
</comment>
<evidence type="ECO:0000256" key="2">
    <source>
        <dbReference type="ARBA" id="ARBA00022670"/>
    </source>
</evidence>
<dbReference type="PROSITE" id="PS00138">
    <property type="entry name" value="SUBTILASE_SER"/>
    <property type="match status" value="1"/>
</dbReference>
<evidence type="ECO:0000256" key="4">
    <source>
        <dbReference type="ARBA" id="ARBA00022825"/>
    </source>
</evidence>
<dbReference type="InterPro" id="IPR000209">
    <property type="entry name" value="Peptidase_S8/S53_dom"/>
</dbReference>
<dbReference type="AlphaFoldDB" id="A0A6C0GKV2"/>
<dbReference type="PANTHER" id="PTHR43806:SF67">
    <property type="entry name" value="EGF-LIKE DOMAIN-CONTAINING PROTEIN"/>
    <property type="match status" value="1"/>
</dbReference>
<proteinExistence type="inferred from homology"/>
<sequence length="505" mass="56325">MKKIYVFLLFSLWICELQAQNKYWIVFKDKHPAFTSNLTNPFLSTKLLFTDIPVDKPYIDSLQNKGITPIVISKWLNAVSAFLDERQVKQAQQFSFVQELVPINRNLIISSAPGADFKPEYYSTVLSQIGAEAFVLKNLSGKGVKVGVIDVGFYGVTANKSLRHLITGNKIADIKDFVNPQKRDHFTDLETNSDYHGNEVLQMIAGFEPEKKLQYGLATNATFYLARTDHGTRETRSEEDNWIAAMEHMDSLGVRLINTSLGYALGFTDSKENYKPVEMDGKTSMISRATQIATEEKGMLIIVSAGNEGDDPNWKIVSTPADAEAVLSVGSTKAKSKDKISYSSIGPEFLSYLKPNVTCFSPSGTSFSAPVITGFAACLMEAAPELTNKQLKHIIEKSGHLYPYGNNYVGYGVPNAAKALQLLKDSTLTLNKITTIRQKGTVFNLAMENDKVERAVVFHKKNQHFVLKQELLGVTKGKLSFKRHSEETKTTIDLGNEIIEVFWEE</sequence>
<dbReference type="InterPro" id="IPR017317">
    <property type="entry name" value="Pept_S8_subtilisin_bacteroid-2"/>
</dbReference>
<feature type="active site" description="Charge relay system" evidence="5">
    <location>
        <position position="196"/>
    </location>
</feature>
<dbReference type="Gene3D" id="3.40.50.200">
    <property type="entry name" value="Peptidase S8/S53 domain"/>
    <property type="match status" value="1"/>
</dbReference>
<feature type="signal peptide" evidence="6">
    <location>
        <begin position="1"/>
        <end position="19"/>
    </location>
</feature>
<dbReference type="InterPro" id="IPR015500">
    <property type="entry name" value="Peptidase_S8_subtilisin-rel"/>
</dbReference>
<feature type="active site" description="Charge relay system" evidence="5">
    <location>
        <position position="150"/>
    </location>
</feature>
<dbReference type="SUPFAM" id="SSF52743">
    <property type="entry name" value="Subtilisin-like"/>
    <property type="match status" value="1"/>
</dbReference>
<dbReference type="KEGG" id="rhoz:GXP67_19285"/>
<organism evidence="8 9">
    <name type="scientific">Rhodocytophaga rosea</name>
    <dbReference type="NCBI Taxonomy" id="2704465"/>
    <lineage>
        <taxon>Bacteria</taxon>
        <taxon>Pseudomonadati</taxon>
        <taxon>Bacteroidota</taxon>
        <taxon>Cytophagia</taxon>
        <taxon>Cytophagales</taxon>
        <taxon>Rhodocytophagaceae</taxon>
        <taxon>Rhodocytophaga</taxon>
    </lineage>
</organism>
<gene>
    <name evidence="8" type="ORF">GXP67_19285</name>
</gene>
<keyword evidence="6" id="KW-0732">Signal</keyword>
<evidence type="ECO:0000259" key="7">
    <source>
        <dbReference type="Pfam" id="PF00082"/>
    </source>
</evidence>
<dbReference type="Proteomes" id="UP000480178">
    <property type="component" value="Chromosome"/>
</dbReference>
<keyword evidence="2 5" id="KW-0645">Protease</keyword>
<keyword evidence="3 5" id="KW-0378">Hydrolase</keyword>
<dbReference type="PANTHER" id="PTHR43806">
    <property type="entry name" value="PEPTIDASE S8"/>
    <property type="match status" value="1"/>
</dbReference>
<keyword evidence="4 5" id="KW-0720">Serine protease</keyword>
<keyword evidence="9" id="KW-1185">Reference proteome</keyword>
<evidence type="ECO:0000256" key="5">
    <source>
        <dbReference type="PROSITE-ProRule" id="PRU01240"/>
    </source>
</evidence>
<dbReference type="PIRSF" id="PIRSF037903">
    <property type="entry name" value="Subtilisin_rel_GFO_2223"/>
    <property type="match status" value="1"/>
</dbReference>
<feature type="domain" description="Peptidase S8/S53" evidence="7">
    <location>
        <begin position="141"/>
        <end position="412"/>
    </location>
</feature>
<dbReference type="InterPro" id="IPR050131">
    <property type="entry name" value="Peptidase_S8_subtilisin-like"/>
</dbReference>
<feature type="chain" id="PRO_5025505651" evidence="6">
    <location>
        <begin position="20"/>
        <end position="505"/>
    </location>
</feature>
<accession>A0A6C0GKV2</accession>
<dbReference type="EMBL" id="CP048222">
    <property type="protein sequence ID" value="QHT68635.1"/>
    <property type="molecule type" value="Genomic_DNA"/>
</dbReference>
<dbReference type="GO" id="GO:0006508">
    <property type="term" value="P:proteolysis"/>
    <property type="evidence" value="ECO:0007669"/>
    <property type="project" value="UniProtKB-KW"/>
</dbReference>
<protein>
    <submittedName>
        <fullName evidence="8">S8 family serine peptidase</fullName>
    </submittedName>
</protein>
<dbReference type="GO" id="GO:0004252">
    <property type="term" value="F:serine-type endopeptidase activity"/>
    <property type="evidence" value="ECO:0007669"/>
    <property type="project" value="UniProtKB-UniRule"/>
</dbReference>
<evidence type="ECO:0000256" key="1">
    <source>
        <dbReference type="ARBA" id="ARBA00011073"/>
    </source>
</evidence>
<evidence type="ECO:0000313" key="8">
    <source>
        <dbReference type="EMBL" id="QHT68635.1"/>
    </source>
</evidence>
<name>A0A6C0GKV2_9BACT</name>